<feature type="transmembrane region" description="Helical" evidence="1">
    <location>
        <begin position="156"/>
        <end position="174"/>
    </location>
</feature>
<reference evidence="2 3" key="1">
    <citation type="submission" date="2013-08" db="EMBL/GenBank/DDBJ databases">
        <title>draft genome of Halomonas huanghegensis, strain BJGMM-B45T.</title>
        <authorList>
            <person name="Miao C."/>
            <person name="Wan Y."/>
            <person name="Jin W."/>
        </authorList>
    </citation>
    <scope>NUCLEOTIDE SEQUENCE [LARGE SCALE GENOMIC DNA]</scope>
    <source>
        <strain evidence="2 3">BJGMM-B45</strain>
    </source>
</reference>
<evidence type="ECO:0000256" key="1">
    <source>
        <dbReference type="SAM" id="Phobius"/>
    </source>
</evidence>
<dbReference type="GO" id="GO:0009273">
    <property type="term" value="P:peptidoglycan-based cell wall biogenesis"/>
    <property type="evidence" value="ECO:0007669"/>
    <property type="project" value="TreeGrafter"/>
</dbReference>
<feature type="transmembrane region" description="Helical" evidence="1">
    <location>
        <begin position="186"/>
        <end position="206"/>
    </location>
</feature>
<dbReference type="GO" id="GO:0005886">
    <property type="term" value="C:plasma membrane"/>
    <property type="evidence" value="ECO:0007669"/>
    <property type="project" value="TreeGrafter"/>
</dbReference>
<keyword evidence="1" id="KW-1133">Transmembrane helix</keyword>
<proteinExistence type="predicted"/>
<keyword evidence="3" id="KW-1185">Reference proteome</keyword>
<comment type="caution">
    <text evidence="2">The sequence shown here is derived from an EMBL/GenBank/DDBJ whole genome shotgun (WGS) entry which is preliminary data.</text>
</comment>
<keyword evidence="1" id="KW-0472">Membrane</keyword>
<sequence length="318" mass="35044">MMSSTIPAGLWTLLSAVAGLLSVASIIGYALKRRYSPQGDNDVVENLNQRIRSWWIMAILLGIALLGGRTAVVLLFAFASFSALREFISLVQARQSDHWALALVFFVILPVQYIFVWQHYYGMFSIFIPVYAFLLLPVIAALRGDSKGYLVRISEVQWALMICVFCVSHVPALLSLEIPGFEGRNMLLIAFLIVVVQLSDVLQYVWGKLLGRHPIAPNLSPSKTVEGFIGGVASATLIGGCLAWMTPFSFLQAAALAMMIALLGFAGGLVMSAIKRDRGIKDWGHLIEGHGGFIDRLDSVVFSAPIFFHVVRYFWSTV</sequence>
<feature type="transmembrane region" description="Helical" evidence="1">
    <location>
        <begin position="251"/>
        <end position="274"/>
    </location>
</feature>
<name>W1N5S5_9GAMM</name>
<dbReference type="RefSeq" id="WP_021819454.1">
    <property type="nucleotide sequence ID" value="NZ_AVBC01000035.1"/>
</dbReference>
<dbReference type="STRING" id="1178482.AR456_20395"/>
<evidence type="ECO:0000313" key="2">
    <source>
        <dbReference type="EMBL" id="ERL50927.1"/>
    </source>
</evidence>
<dbReference type="Pfam" id="PF01148">
    <property type="entry name" value="CTP_transf_1"/>
    <property type="match status" value="1"/>
</dbReference>
<feature type="transmembrane region" description="Helical" evidence="1">
    <location>
        <begin position="99"/>
        <end position="117"/>
    </location>
</feature>
<gene>
    <name evidence="2" type="ORF">BJB45_20240</name>
</gene>
<evidence type="ECO:0000313" key="3">
    <source>
        <dbReference type="Proteomes" id="UP000019113"/>
    </source>
</evidence>
<feature type="transmembrane region" description="Helical" evidence="1">
    <location>
        <begin position="54"/>
        <end position="78"/>
    </location>
</feature>
<feature type="transmembrane region" description="Helical" evidence="1">
    <location>
        <begin position="123"/>
        <end position="144"/>
    </location>
</feature>
<dbReference type="eggNOG" id="COG4589">
    <property type="taxonomic scope" value="Bacteria"/>
</dbReference>
<protein>
    <recommendedName>
        <fullName evidence="4">Phosphatidate cytidylyltransferase</fullName>
    </recommendedName>
</protein>
<keyword evidence="1" id="KW-0812">Transmembrane</keyword>
<dbReference type="AlphaFoldDB" id="W1N5S5"/>
<accession>W1N5S5</accession>
<dbReference type="Proteomes" id="UP000019113">
    <property type="component" value="Unassembled WGS sequence"/>
</dbReference>
<dbReference type="PATRIC" id="fig|1178482.3.peg.2500"/>
<dbReference type="EMBL" id="AVBC01000035">
    <property type="protein sequence ID" value="ERL50927.1"/>
    <property type="molecule type" value="Genomic_DNA"/>
</dbReference>
<evidence type="ECO:0008006" key="4">
    <source>
        <dbReference type="Google" id="ProtNLM"/>
    </source>
</evidence>
<organism evidence="2 3">
    <name type="scientific">Halomonas huangheensis</name>
    <dbReference type="NCBI Taxonomy" id="1178482"/>
    <lineage>
        <taxon>Bacteria</taxon>
        <taxon>Pseudomonadati</taxon>
        <taxon>Pseudomonadota</taxon>
        <taxon>Gammaproteobacteria</taxon>
        <taxon>Oceanospirillales</taxon>
        <taxon>Halomonadaceae</taxon>
        <taxon>Halomonas</taxon>
    </lineage>
</organism>
<dbReference type="PANTHER" id="PTHR43535:SF1">
    <property type="entry name" value="PHOSPHATIDATE CYTIDYLYLTRANSFERASE"/>
    <property type="match status" value="1"/>
</dbReference>
<feature type="transmembrane region" description="Helical" evidence="1">
    <location>
        <begin position="227"/>
        <end position="245"/>
    </location>
</feature>
<dbReference type="PANTHER" id="PTHR43535">
    <property type="entry name" value="PHOSPHATIDATE CYTIDYLYLTRANSFERASE"/>
    <property type="match status" value="1"/>
</dbReference>